<dbReference type="PROSITE" id="PS00606">
    <property type="entry name" value="KS3_1"/>
    <property type="match status" value="1"/>
</dbReference>
<dbReference type="GO" id="GO:0006633">
    <property type="term" value="P:fatty acid biosynthetic process"/>
    <property type="evidence" value="ECO:0007669"/>
    <property type="project" value="InterPro"/>
</dbReference>
<sequence>VGDPTTLREIMRRIGELRSELERYPYEFDRRFIFRILAMGHSQFAEYIGARGPNTHVNAACASTAQAIALAEDWIRDGRCRRVIVIGADDVTSENLMGWIGAGFLATGAAATDDKVDEAALPFDRRRHGTLLGMGACALVIESEDAVRERGMRGIAELLSSETANSAYHGTRLDVTHISDVMNRLVTAAERRFGLNRYVMAPQMAFI</sequence>
<protein>
    <recommendedName>
        <fullName evidence="2">Beta-ketoacyl synthase-like N-terminal domain-containing protein</fullName>
    </recommendedName>
</protein>
<dbReference type="EMBL" id="PGTN01000512">
    <property type="protein sequence ID" value="PJF46052.1"/>
    <property type="molecule type" value="Genomic_DNA"/>
</dbReference>
<proteinExistence type="predicted"/>
<organism evidence="3 4">
    <name type="scientific">Candidatus Thermofonsia Clade 3 bacterium</name>
    <dbReference type="NCBI Taxonomy" id="2364212"/>
    <lineage>
        <taxon>Bacteria</taxon>
        <taxon>Bacillati</taxon>
        <taxon>Chloroflexota</taxon>
        <taxon>Candidatus Thermofontia</taxon>
        <taxon>Candidatus Thermofonsia Clade 3</taxon>
    </lineage>
</organism>
<dbReference type="Pfam" id="PF00109">
    <property type="entry name" value="ketoacyl-synt"/>
    <property type="match status" value="1"/>
</dbReference>
<reference evidence="3 4" key="1">
    <citation type="submission" date="2017-11" db="EMBL/GenBank/DDBJ databases">
        <title>Evolution of Phototrophy in the Chloroflexi Phylum Driven by Horizontal Gene Transfer.</title>
        <authorList>
            <person name="Ward L.M."/>
            <person name="Hemp J."/>
            <person name="Shih P.M."/>
            <person name="Mcglynn S.E."/>
            <person name="Fischer W."/>
        </authorList>
    </citation>
    <scope>NUCLEOTIDE SEQUENCE [LARGE SCALE GENOMIC DNA]</scope>
    <source>
        <strain evidence="3">JP3_7</strain>
    </source>
</reference>
<feature type="non-terminal residue" evidence="3">
    <location>
        <position position="1"/>
    </location>
</feature>
<comment type="caution">
    <text evidence="3">The sequence shown here is derived from an EMBL/GenBank/DDBJ whole genome shotgun (WGS) entry which is preliminary data.</text>
</comment>
<dbReference type="Proteomes" id="UP000230790">
    <property type="component" value="Unassembled WGS sequence"/>
</dbReference>
<evidence type="ECO:0000259" key="2">
    <source>
        <dbReference type="Pfam" id="PF00109"/>
    </source>
</evidence>
<keyword evidence="1" id="KW-0808">Transferase</keyword>
<feature type="domain" description="Beta-ketoacyl synthase-like N-terminal" evidence="2">
    <location>
        <begin position="43"/>
        <end position="144"/>
    </location>
</feature>
<dbReference type="InterPro" id="IPR014030">
    <property type="entry name" value="Ketoacyl_synth_N"/>
</dbReference>
<gene>
    <name evidence="3" type="ORF">CUN48_15765</name>
</gene>
<feature type="non-terminal residue" evidence="3">
    <location>
        <position position="207"/>
    </location>
</feature>
<evidence type="ECO:0000256" key="1">
    <source>
        <dbReference type="ARBA" id="ARBA00022679"/>
    </source>
</evidence>
<name>A0A2M8Q8B8_9CHLR</name>
<evidence type="ECO:0000313" key="3">
    <source>
        <dbReference type="EMBL" id="PJF46052.1"/>
    </source>
</evidence>
<dbReference type="SUPFAM" id="SSF53901">
    <property type="entry name" value="Thiolase-like"/>
    <property type="match status" value="1"/>
</dbReference>
<dbReference type="InterPro" id="IPR000794">
    <property type="entry name" value="Beta-ketoacyl_synthase"/>
</dbReference>
<dbReference type="InterPro" id="IPR016039">
    <property type="entry name" value="Thiolase-like"/>
</dbReference>
<dbReference type="PANTHER" id="PTHR11712:SF336">
    <property type="entry name" value="3-OXOACYL-[ACYL-CARRIER-PROTEIN] SYNTHASE, MITOCHONDRIAL"/>
    <property type="match status" value="1"/>
</dbReference>
<evidence type="ECO:0000313" key="4">
    <source>
        <dbReference type="Proteomes" id="UP000230790"/>
    </source>
</evidence>
<dbReference type="Gene3D" id="3.40.47.10">
    <property type="match status" value="1"/>
</dbReference>
<dbReference type="InterPro" id="IPR018201">
    <property type="entry name" value="Ketoacyl_synth_AS"/>
</dbReference>
<accession>A0A2M8Q8B8</accession>
<dbReference type="PANTHER" id="PTHR11712">
    <property type="entry name" value="POLYKETIDE SYNTHASE-RELATED"/>
    <property type="match status" value="1"/>
</dbReference>
<dbReference type="GO" id="GO:0004315">
    <property type="term" value="F:3-oxoacyl-[acyl-carrier-protein] synthase activity"/>
    <property type="evidence" value="ECO:0007669"/>
    <property type="project" value="InterPro"/>
</dbReference>
<dbReference type="AlphaFoldDB" id="A0A2M8Q8B8"/>